<evidence type="ECO:0000313" key="1">
    <source>
        <dbReference type="EMBL" id="UXX84916.1"/>
    </source>
</evidence>
<dbReference type="Proteomes" id="UP001064087">
    <property type="component" value="Chromosome"/>
</dbReference>
<reference evidence="1" key="1">
    <citation type="submission" date="2022-10" db="EMBL/GenBank/DDBJ databases">
        <title>Roseovarius pelagicus sp. nov., isolated from Arctic seawater.</title>
        <authorList>
            <person name="Hong Y.W."/>
            <person name="Hwang C.Y."/>
        </authorList>
    </citation>
    <scope>NUCLEOTIDE SEQUENCE</scope>
    <source>
        <strain evidence="1">HL-MP18</strain>
    </source>
</reference>
<accession>A0ABY6DFI4</accession>
<sequence length="49" mass="5014">MLLAGCPVYDAHCWQADAVPADPVIVASPTVVTAAPQAQSTARIKAGNH</sequence>
<dbReference type="RefSeq" id="WP_263048995.1">
    <property type="nucleotide sequence ID" value="NZ_CP106738.1"/>
</dbReference>
<dbReference type="EMBL" id="CP106738">
    <property type="protein sequence ID" value="UXX84916.1"/>
    <property type="molecule type" value="Genomic_DNA"/>
</dbReference>
<proteinExistence type="predicted"/>
<keyword evidence="2" id="KW-1185">Reference proteome</keyword>
<organism evidence="1 2">
    <name type="scientific">Roseovarius pelagicus</name>
    <dbReference type="NCBI Taxonomy" id="2980108"/>
    <lineage>
        <taxon>Bacteria</taxon>
        <taxon>Pseudomonadati</taxon>
        <taxon>Pseudomonadota</taxon>
        <taxon>Alphaproteobacteria</taxon>
        <taxon>Rhodobacterales</taxon>
        <taxon>Roseobacteraceae</taxon>
        <taxon>Roseovarius</taxon>
    </lineage>
</organism>
<evidence type="ECO:0000313" key="2">
    <source>
        <dbReference type="Proteomes" id="UP001064087"/>
    </source>
</evidence>
<name>A0ABY6DFI4_9RHOB</name>
<gene>
    <name evidence="1" type="ORF">N7U68_09850</name>
</gene>
<protein>
    <submittedName>
        <fullName evidence="1">Uncharacterized protein</fullName>
    </submittedName>
</protein>